<dbReference type="InterPro" id="IPR014716">
    <property type="entry name" value="Fibrinogen_a/b/g_C_1"/>
</dbReference>
<dbReference type="SUPFAM" id="SSF56496">
    <property type="entry name" value="Fibrinogen C-terminal domain-like"/>
    <property type="match status" value="1"/>
</dbReference>
<feature type="domain" description="Fibrinogen C-terminal" evidence="2">
    <location>
        <begin position="69"/>
        <end position="289"/>
    </location>
</feature>
<feature type="chain" id="PRO_5035825170" description="Fibrinogen C-terminal domain-containing protein" evidence="1">
    <location>
        <begin position="23"/>
        <end position="289"/>
    </location>
</feature>
<accession>A0A8S4P040</accession>
<dbReference type="OrthoDB" id="6111494at2759"/>
<dbReference type="InterPro" id="IPR002181">
    <property type="entry name" value="Fibrinogen_a/b/g_C_dom"/>
</dbReference>
<evidence type="ECO:0000313" key="3">
    <source>
        <dbReference type="EMBL" id="CAH1786344.1"/>
    </source>
</evidence>
<dbReference type="CDD" id="cd00087">
    <property type="entry name" value="FReD"/>
    <property type="match status" value="1"/>
</dbReference>
<dbReference type="InterPro" id="IPR050373">
    <property type="entry name" value="Fibrinogen_C-term_domain"/>
</dbReference>
<dbReference type="PROSITE" id="PS51406">
    <property type="entry name" value="FIBRINOGEN_C_2"/>
    <property type="match status" value="1"/>
</dbReference>
<name>A0A8S4P040_OWEFU</name>
<organism evidence="3 4">
    <name type="scientific">Owenia fusiformis</name>
    <name type="common">Polychaete worm</name>
    <dbReference type="NCBI Taxonomy" id="6347"/>
    <lineage>
        <taxon>Eukaryota</taxon>
        <taxon>Metazoa</taxon>
        <taxon>Spiralia</taxon>
        <taxon>Lophotrochozoa</taxon>
        <taxon>Annelida</taxon>
        <taxon>Polychaeta</taxon>
        <taxon>Sedentaria</taxon>
        <taxon>Canalipalpata</taxon>
        <taxon>Sabellida</taxon>
        <taxon>Oweniida</taxon>
        <taxon>Oweniidae</taxon>
        <taxon>Owenia</taxon>
    </lineage>
</organism>
<dbReference type="AlphaFoldDB" id="A0A8S4P040"/>
<dbReference type="InterPro" id="IPR036056">
    <property type="entry name" value="Fibrinogen-like_C"/>
</dbReference>
<keyword evidence="4" id="KW-1185">Reference proteome</keyword>
<dbReference type="Pfam" id="PF00147">
    <property type="entry name" value="Fibrinogen_C"/>
    <property type="match status" value="1"/>
</dbReference>
<sequence>MELASSAIVLIVIAINVKDVTPASETCRKVDIDSSTTSITNDLSNFKTEITSHLDEIRQEIAEIQSTCANDKEMPKDCTDVPEYTGVKEIQTADGRKFDAYCKRGWLYLSRRFDGSVDFYKTYAEYQSGFGDRNGEYFLGLDNLVSVLKQGRYTLHVDLKMWPPANTEAYAQYSTFHVGDATDGYRLRIGGYTGTAGDSLGNPDFHQNMKFSTKDNDQDTWHRSCAKVYRGAGWYGACHVANLFGKYNQGSECPKFAACMSWFQWPDTISNKGNHYYSFKEADMKLKRQ</sequence>
<dbReference type="Gene3D" id="3.90.215.10">
    <property type="entry name" value="Gamma Fibrinogen, chain A, domain 1"/>
    <property type="match status" value="1"/>
</dbReference>
<evidence type="ECO:0000313" key="4">
    <source>
        <dbReference type="Proteomes" id="UP000749559"/>
    </source>
</evidence>
<protein>
    <recommendedName>
        <fullName evidence="2">Fibrinogen C-terminal domain-containing protein</fullName>
    </recommendedName>
</protein>
<feature type="signal peptide" evidence="1">
    <location>
        <begin position="1"/>
        <end position="22"/>
    </location>
</feature>
<dbReference type="GO" id="GO:0005615">
    <property type="term" value="C:extracellular space"/>
    <property type="evidence" value="ECO:0007669"/>
    <property type="project" value="TreeGrafter"/>
</dbReference>
<keyword evidence="1" id="KW-0732">Signal</keyword>
<dbReference type="Proteomes" id="UP000749559">
    <property type="component" value="Unassembled WGS sequence"/>
</dbReference>
<evidence type="ECO:0000256" key="1">
    <source>
        <dbReference type="SAM" id="SignalP"/>
    </source>
</evidence>
<gene>
    <name evidence="3" type="ORF">OFUS_LOCUS12259</name>
</gene>
<evidence type="ECO:0000259" key="2">
    <source>
        <dbReference type="PROSITE" id="PS51406"/>
    </source>
</evidence>
<dbReference type="EMBL" id="CAIIXF020000006">
    <property type="protein sequence ID" value="CAH1786344.1"/>
    <property type="molecule type" value="Genomic_DNA"/>
</dbReference>
<dbReference type="SMART" id="SM00186">
    <property type="entry name" value="FBG"/>
    <property type="match status" value="1"/>
</dbReference>
<dbReference type="PANTHER" id="PTHR19143">
    <property type="entry name" value="FIBRINOGEN/TENASCIN/ANGIOPOEITIN"/>
    <property type="match status" value="1"/>
</dbReference>
<proteinExistence type="predicted"/>
<reference evidence="3" key="1">
    <citation type="submission" date="2022-03" db="EMBL/GenBank/DDBJ databases">
        <authorList>
            <person name="Martin C."/>
        </authorList>
    </citation>
    <scope>NUCLEOTIDE SEQUENCE</scope>
</reference>
<comment type="caution">
    <text evidence="3">The sequence shown here is derived from an EMBL/GenBank/DDBJ whole genome shotgun (WGS) entry which is preliminary data.</text>
</comment>